<keyword evidence="1" id="KW-0472">Membrane</keyword>
<keyword evidence="1" id="KW-1133">Transmembrane helix</keyword>
<keyword evidence="1" id="KW-0812">Transmembrane</keyword>
<organism evidence="2 3">
    <name type="scientific">Delitschia confertaspora ATCC 74209</name>
    <dbReference type="NCBI Taxonomy" id="1513339"/>
    <lineage>
        <taxon>Eukaryota</taxon>
        <taxon>Fungi</taxon>
        <taxon>Dikarya</taxon>
        <taxon>Ascomycota</taxon>
        <taxon>Pezizomycotina</taxon>
        <taxon>Dothideomycetes</taxon>
        <taxon>Pleosporomycetidae</taxon>
        <taxon>Pleosporales</taxon>
        <taxon>Delitschiaceae</taxon>
        <taxon>Delitschia</taxon>
    </lineage>
</organism>
<name>A0A9P4JID4_9PLEO</name>
<sequence>MTCHRISSSLLLPAVFSFVFITLAIIRILKSDTPLLTSSKSFLPEHSVTYSYYIQPTIHFPCLLSRLVYRPSVSSFTFGVHQLSRWAHLLSYISLERPIDIQNSFQLFHRSALISTSKQIRELFACFKEFHHLDNFLPRHRIAITRTEYNVQVIFLSLYWVMKRSELDKSPELPSYSDNCALTCSGAIRISFIPNGCEG</sequence>
<dbReference type="AlphaFoldDB" id="A0A9P4JID4"/>
<reference evidence="2" key="1">
    <citation type="journal article" date="2020" name="Stud. Mycol.">
        <title>101 Dothideomycetes genomes: a test case for predicting lifestyles and emergence of pathogens.</title>
        <authorList>
            <person name="Haridas S."/>
            <person name="Albert R."/>
            <person name="Binder M."/>
            <person name="Bloem J."/>
            <person name="Labutti K."/>
            <person name="Salamov A."/>
            <person name="Andreopoulos B."/>
            <person name="Baker S."/>
            <person name="Barry K."/>
            <person name="Bills G."/>
            <person name="Bluhm B."/>
            <person name="Cannon C."/>
            <person name="Castanera R."/>
            <person name="Culley D."/>
            <person name="Daum C."/>
            <person name="Ezra D."/>
            <person name="Gonzalez J."/>
            <person name="Henrissat B."/>
            <person name="Kuo A."/>
            <person name="Liang C."/>
            <person name="Lipzen A."/>
            <person name="Lutzoni F."/>
            <person name="Magnuson J."/>
            <person name="Mondo S."/>
            <person name="Nolan M."/>
            <person name="Ohm R."/>
            <person name="Pangilinan J."/>
            <person name="Park H.-J."/>
            <person name="Ramirez L."/>
            <person name="Alfaro M."/>
            <person name="Sun H."/>
            <person name="Tritt A."/>
            <person name="Yoshinaga Y."/>
            <person name="Zwiers L.-H."/>
            <person name="Turgeon B."/>
            <person name="Goodwin S."/>
            <person name="Spatafora J."/>
            <person name="Crous P."/>
            <person name="Grigoriev I."/>
        </authorList>
    </citation>
    <scope>NUCLEOTIDE SEQUENCE</scope>
    <source>
        <strain evidence="2">ATCC 74209</strain>
    </source>
</reference>
<feature type="transmembrane region" description="Helical" evidence="1">
    <location>
        <begin position="6"/>
        <end position="29"/>
    </location>
</feature>
<accession>A0A9P4JID4</accession>
<evidence type="ECO:0000313" key="2">
    <source>
        <dbReference type="EMBL" id="KAF2199680.1"/>
    </source>
</evidence>
<evidence type="ECO:0000313" key="3">
    <source>
        <dbReference type="Proteomes" id="UP000799536"/>
    </source>
</evidence>
<gene>
    <name evidence="2" type="ORF">GQ43DRAFT_107380</name>
</gene>
<dbReference type="EMBL" id="ML994062">
    <property type="protein sequence ID" value="KAF2199680.1"/>
    <property type="molecule type" value="Genomic_DNA"/>
</dbReference>
<proteinExistence type="predicted"/>
<protein>
    <submittedName>
        <fullName evidence="2">Uncharacterized protein</fullName>
    </submittedName>
</protein>
<evidence type="ECO:0000256" key="1">
    <source>
        <dbReference type="SAM" id="Phobius"/>
    </source>
</evidence>
<dbReference type="Proteomes" id="UP000799536">
    <property type="component" value="Unassembled WGS sequence"/>
</dbReference>
<keyword evidence="3" id="KW-1185">Reference proteome</keyword>
<comment type="caution">
    <text evidence="2">The sequence shown here is derived from an EMBL/GenBank/DDBJ whole genome shotgun (WGS) entry which is preliminary data.</text>
</comment>